<dbReference type="PANTHER" id="PTHR31264:SF23">
    <property type="entry name" value="F-BOX DOMAIN-CONTAINING PROTEIN"/>
    <property type="match status" value="1"/>
</dbReference>
<feature type="compositionally biased region" description="Low complexity" evidence="1">
    <location>
        <begin position="37"/>
        <end position="67"/>
    </location>
</feature>
<evidence type="ECO:0000256" key="1">
    <source>
        <dbReference type="SAM" id="MobiDB-lite"/>
    </source>
</evidence>
<reference evidence="2 3" key="1">
    <citation type="submission" date="2017-09" db="EMBL/GenBank/DDBJ databases">
        <authorList>
            <consortium name="International Durum Wheat Genome Sequencing Consortium (IDWGSC)"/>
            <person name="Milanesi L."/>
        </authorList>
    </citation>
    <scope>NUCLEOTIDE SEQUENCE [LARGE SCALE GENOMIC DNA]</scope>
    <source>
        <strain evidence="3">cv. Svevo</strain>
    </source>
</reference>
<evidence type="ECO:0000313" key="2">
    <source>
        <dbReference type="EMBL" id="VAI43271.1"/>
    </source>
</evidence>
<organism evidence="2 3">
    <name type="scientific">Triticum turgidum subsp. durum</name>
    <name type="common">Durum wheat</name>
    <name type="synonym">Triticum durum</name>
    <dbReference type="NCBI Taxonomy" id="4567"/>
    <lineage>
        <taxon>Eukaryota</taxon>
        <taxon>Viridiplantae</taxon>
        <taxon>Streptophyta</taxon>
        <taxon>Embryophyta</taxon>
        <taxon>Tracheophyta</taxon>
        <taxon>Spermatophyta</taxon>
        <taxon>Magnoliopsida</taxon>
        <taxon>Liliopsida</taxon>
        <taxon>Poales</taxon>
        <taxon>Poaceae</taxon>
        <taxon>BOP clade</taxon>
        <taxon>Pooideae</taxon>
        <taxon>Triticodae</taxon>
        <taxon>Triticeae</taxon>
        <taxon>Triticinae</taxon>
        <taxon>Triticum</taxon>
    </lineage>
</organism>
<dbReference type="Proteomes" id="UP000324705">
    <property type="component" value="Chromosome 6A"/>
</dbReference>
<feature type="compositionally biased region" description="Low complexity" evidence="1">
    <location>
        <begin position="18"/>
        <end position="29"/>
    </location>
</feature>
<dbReference type="OMA" id="SIATMVE"/>
<gene>
    <name evidence="2" type="ORF">TRITD_6Av1G028880</name>
</gene>
<dbReference type="EMBL" id="LT934121">
    <property type="protein sequence ID" value="VAI43271.1"/>
    <property type="molecule type" value="Genomic_DNA"/>
</dbReference>
<sequence>MVPGKYPRRRSQRSSCWTSSAAFPTQPTSSSPPPPASHSAASSPTAPSSGSTASSTPRPSSASSTKTKACSCIPPSGLTAPYRQPERSPAPATSPSPSSPPPHPPRRWVVMDISDGRVLLGGTDTQFFSGRFYREMVVCDPLHRQYLLLPPIPFDLSHSVKYFGDNFWETFLVPCGDEAAIDEERSFRVICMVQCKVRLMAFVFSSSTRQWQAIPTPSWTNLFPGLLPSQSMPLFTKRERVFGCFYWLPMVYKSNMLVLDPRRMEFFIAEPPPEAKALNVSIATMVESGEGRPRMLTWQSSTSGREYTIWRKHGGSSSQWQKEKIFTISPRYYFTSSVGEYLLLEHCREHFGSALLELSLCTLDIETIQIKRVCALTSNGCAYSNYPPSLSSPTV</sequence>
<accession>A0A9R1AX02</accession>
<feature type="compositionally biased region" description="Basic residues" evidence="1">
    <location>
        <begin position="1"/>
        <end position="12"/>
    </location>
</feature>
<feature type="compositionally biased region" description="Pro residues" evidence="1">
    <location>
        <begin position="92"/>
        <end position="103"/>
    </location>
</feature>
<protein>
    <submittedName>
        <fullName evidence="2">Uncharacterized protein</fullName>
    </submittedName>
</protein>
<proteinExistence type="predicted"/>
<keyword evidence="3" id="KW-1185">Reference proteome</keyword>
<dbReference type="Gramene" id="TRITD6Av1G028880.1">
    <property type="protein sequence ID" value="TRITD6Av1G028880.1"/>
    <property type="gene ID" value="TRITD6Av1G028880"/>
</dbReference>
<dbReference type="PANTHER" id="PTHR31264">
    <property type="entry name" value="OS07G0554500 PROTEIN-RELATED"/>
    <property type="match status" value="1"/>
</dbReference>
<feature type="region of interest" description="Disordered" evidence="1">
    <location>
        <begin position="1"/>
        <end position="108"/>
    </location>
</feature>
<dbReference type="AlphaFoldDB" id="A0A9R1AX02"/>
<name>A0A9R1AX02_TRITD</name>
<evidence type="ECO:0000313" key="3">
    <source>
        <dbReference type="Proteomes" id="UP000324705"/>
    </source>
</evidence>